<organism evidence="6 7">
    <name type="scientific">Thalassiosira oceanica</name>
    <name type="common">Marine diatom</name>
    <dbReference type="NCBI Taxonomy" id="159749"/>
    <lineage>
        <taxon>Eukaryota</taxon>
        <taxon>Sar</taxon>
        <taxon>Stramenopiles</taxon>
        <taxon>Ochrophyta</taxon>
        <taxon>Bacillariophyta</taxon>
        <taxon>Coscinodiscophyceae</taxon>
        <taxon>Thalassiosirophycidae</taxon>
        <taxon>Thalassiosirales</taxon>
        <taxon>Thalassiosiraceae</taxon>
        <taxon>Thalassiosira</taxon>
    </lineage>
</organism>
<evidence type="ECO:0000313" key="7">
    <source>
        <dbReference type="Proteomes" id="UP000266841"/>
    </source>
</evidence>
<reference evidence="6 7" key="1">
    <citation type="journal article" date="2012" name="Genome Biol.">
        <title>Genome and low-iron response of an oceanic diatom adapted to chronic iron limitation.</title>
        <authorList>
            <person name="Lommer M."/>
            <person name="Specht M."/>
            <person name="Roy A.S."/>
            <person name="Kraemer L."/>
            <person name="Andreson R."/>
            <person name="Gutowska M.A."/>
            <person name="Wolf J."/>
            <person name="Bergner S.V."/>
            <person name="Schilhabel M.B."/>
            <person name="Klostermeier U.C."/>
            <person name="Beiko R.G."/>
            <person name="Rosenstiel P."/>
            <person name="Hippler M."/>
            <person name="Laroche J."/>
        </authorList>
    </citation>
    <scope>NUCLEOTIDE SEQUENCE [LARGE SCALE GENOMIC DNA]</scope>
    <source>
        <strain evidence="6 7">CCMP1005</strain>
    </source>
</reference>
<evidence type="ECO:0000256" key="1">
    <source>
        <dbReference type="ARBA" id="ARBA00022723"/>
    </source>
</evidence>
<keyword evidence="3" id="KW-0862">Zinc</keyword>
<dbReference type="EMBL" id="AGNL01003003">
    <property type="protein sequence ID" value="EJK75317.1"/>
    <property type="molecule type" value="Genomic_DNA"/>
</dbReference>
<sequence>LPTLRACYYTNVAASEDTTGAACYDYGESLLHLDNHLHGENTTKFNVMPAIFFWLRKSRDMGCEDARELLKELETDGQSYCANCAKEAQTGDKYKQCSKCRAQWYCSKECQVEAWRAGHKQDCKRATILKFEDYLNAE</sequence>
<dbReference type="PROSITE" id="PS50865">
    <property type="entry name" value="ZF_MYND_2"/>
    <property type="match status" value="1"/>
</dbReference>
<comment type="caution">
    <text evidence="6">The sequence shown here is derived from an EMBL/GenBank/DDBJ whole genome shotgun (WGS) entry which is preliminary data.</text>
</comment>
<dbReference type="SUPFAM" id="SSF144232">
    <property type="entry name" value="HIT/MYND zinc finger-like"/>
    <property type="match status" value="1"/>
</dbReference>
<keyword evidence="7" id="KW-1185">Reference proteome</keyword>
<evidence type="ECO:0000256" key="3">
    <source>
        <dbReference type="ARBA" id="ARBA00022833"/>
    </source>
</evidence>
<keyword evidence="1" id="KW-0479">Metal-binding</keyword>
<gene>
    <name evidence="6" type="ORF">THAOC_02959</name>
</gene>
<dbReference type="eggNOG" id="ENOG502QR5D">
    <property type="taxonomic scope" value="Eukaryota"/>
</dbReference>
<keyword evidence="2 4" id="KW-0863">Zinc-finger</keyword>
<evidence type="ECO:0000256" key="4">
    <source>
        <dbReference type="PROSITE-ProRule" id="PRU00134"/>
    </source>
</evidence>
<feature type="non-terminal residue" evidence="6">
    <location>
        <position position="1"/>
    </location>
</feature>
<protein>
    <recommendedName>
        <fullName evidence="5">MYND-type domain-containing protein</fullName>
    </recommendedName>
</protein>
<dbReference type="Proteomes" id="UP000266841">
    <property type="component" value="Unassembled WGS sequence"/>
</dbReference>
<proteinExistence type="predicted"/>
<dbReference type="Gene3D" id="6.10.140.2220">
    <property type="match status" value="1"/>
</dbReference>
<dbReference type="PROSITE" id="PS01360">
    <property type="entry name" value="ZF_MYND_1"/>
    <property type="match status" value="1"/>
</dbReference>
<dbReference type="GO" id="GO:0008270">
    <property type="term" value="F:zinc ion binding"/>
    <property type="evidence" value="ECO:0007669"/>
    <property type="project" value="UniProtKB-KW"/>
</dbReference>
<dbReference type="AlphaFoldDB" id="K0TQ27"/>
<evidence type="ECO:0000256" key="2">
    <source>
        <dbReference type="ARBA" id="ARBA00022771"/>
    </source>
</evidence>
<dbReference type="OrthoDB" id="167009at2759"/>
<evidence type="ECO:0000313" key="6">
    <source>
        <dbReference type="EMBL" id="EJK75317.1"/>
    </source>
</evidence>
<name>K0TQ27_THAOC</name>
<evidence type="ECO:0000259" key="5">
    <source>
        <dbReference type="PROSITE" id="PS50865"/>
    </source>
</evidence>
<feature type="domain" description="MYND-type" evidence="5">
    <location>
        <begin position="81"/>
        <end position="123"/>
    </location>
</feature>
<dbReference type="InterPro" id="IPR002893">
    <property type="entry name" value="Znf_MYND"/>
</dbReference>
<accession>K0TQ27</accession>
<dbReference type="Pfam" id="PF01753">
    <property type="entry name" value="zf-MYND"/>
    <property type="match status" value="1"/>
</dbReference>